<dbReference type="WBParaSite" id="GPUH_0000714801-mRNA-1">
    <property type="protein sequence ID" value="GPUH_0000714801-mRNA-1"/>
    <property type="gene ID" value="GPUH_0000714801"/>
</dbReference>
<dbReference type="EMBL" id="UYRT01017955">
    <property type="protein sequence ID" value="VDK57350.1"/>
    <property type="molecule type" value="Genomic_DNA"/>
</dbReference>
<dbReference type="Proteomes" id="UP000271098">
    <property type="component" value="Unassembled WGS sequence"/>
</dbReference>
<name>A0A183E0N5_9BILA</name>
<reference evidence="5 6" key="1">
    <citation type="submission" date="2016-06" db="UniProtKB">
        <authorList>
            <consortium name="WormBaseParasite"/>
        </authorList>
    </citation>
    <scope>IDENTIFICATION</scope>
</reference>
<reference evidence="2 4" key="2">
    <citation type="submission" date="2018-11" db="EMBL/GenBank/DDBJ databases">
        <authorList>
            <consortium name="Pathogen Informatics"/>
        </authorList>
    </citation>
    <scope>NUCLEOTIDE SEQUENCE [LARGE SCALE GENOMIC DNA]</scope>
</reference>
<dbReference type="AlphaFoldDB" id="A0A183E0N5"/>
<evidence type="ECO:0000313" key="5">
    <source>
        <dbReference type="WBParaSite" id="GPUH_0000714801-mRNA-1"/>
    </source>
</evidence>
<keyword evidence="4" id="KW-1185">Reference proteome</keyword>
<evidence type="ECO:0000313" key="2">
    <source>
        <dbReference type="EMBL" id="VDK57350.1"/>
    </source>
</evidence>
<feature type="compositionally biased region" description="Low complexity" evidence="1">
    <location>
        <begin position="60"/>
        <end position="75"/>
    </location>
</feature>
<accession>A0A183E0N5</accession>
<dbReference type="EMBL" id="UYRT01081369">
    <property type="protein sequence ID" value="VDN24312.1"/>
    <property type="molecule type" value="Genomic_DNA"/>
</dbReference>
<protein>
    <submittedName>
        <fullName evidence="5 6">ELKS/RAB6-interacting/CAST family member 2</fullName>
    </submittedName>
</protein>
<gene>
    <name evidence="3" type="ORF">GPUH_LOCUS14526</name>
    <name evidence="2" type="ORF">GPUH_LOCUS7138</name>
</gene>
<organism evidence="6">
    <name type="scientific">Gongylonema pulchrum</name>
    <dbReference type="NCBI Taxonomy" id="637853"/>
    <lineage>
        <taxon>Eukaryota</taxon>
        <taxon>Metazoa</taxon>
        <taxon>Ecdysozoa</taxon>
        <taxon>Nematoda</taxon>
        <taxon>Chromadorea</taxon>
        <taxon>Rhabditida</taxon>
        <taxon>Spirurina</taxon>
        <taxon>Spiruromorpha</taxon>
        <taxon>Spiruroidea</taxon>
        <taxon>Gongylonematidae</taxon>
        <taxon>Gongylonema</taxon>
    </lineage>
</organism>
<evidence type="ECO:0000256" key="1">
    <source>
        <dbReference type="SAM" id="MobiDB-lite"/>
    </source>
</evidence>
<evidence type="ECO:0000313" key="3">
    <source>
        <dbReference type="EMBL" id="VDN24312.1"/>
    </source>
</evidence>
<dbReference type="WBParaSite" id="GPUH_0001454501-mRNA-1">
    <property type="protein sequence ID" value="GPUH_0001454501-mRNA-1"/>
    <property type="gene ID" value="GPUH_0001454501"/>
</dbReference>
<feature type="compositionally biased region" description="Low complexity" evidence="1">
    <location>
        <begin position="25"/>
        <end position="41"/>
    </location>
</feature>
<proteinExistence type="predicted"/>
<sequence length="75" mass="7561">MTGRGGLISPRMNISPGTGLLQRRPSVPGSSPHMSSPSSSSYLAASKGLPPPVKNVEQMSSDSSSSSSSDEGSPS</sequence>
<evidence type="ECO:0000313" key="4">
    <source>
        <dbReference type="Proteomes" id="UP000271098"/>
    </source>
</evidence>
<evidence type="ECO:0000313" key="6">
    <source>
        <dbReference type="WBParaSite" id="GPUH_0001454501-mRNA-1"/>
    </source>
</evidence>
<feature type="region of interest" description="Disordered" evidence="1">
    <location>
        <begin position="1"/>
        <end position="75"/>
    </location>
</feature>